<proteinExistence type="predicted"/>
<keyword evidence="1" id="KW-0472">Membrane</keyword>
<evidence type="ECO:0000313" key="3">
    <source>
        <dbReference type="EMBL" id="MCE4557366.1"/>
    </source>
</evidence>
<sequence>MRYAFRFGAAWVLCVHLAHLAANSLVAQLAPAISFVSEAIHSATAITLVVRPEDNEVEVRTFLLKPVRLSDSLFLRGHSRLPVTSVSSNHLVVPSAIILTILLALPAPSLKAKTKVVLVGGATALLVTVLNAGVLIAGKIDIVFLEAYLKVGIDRDQSGLIWLVILMETGVTWVLTIGVSLLLHRLLIMRACSSAQTPELKMMQAANAI</sequence>
<feature type="transmembrane region" description="Helical" evidence="1">
    <location>
        <begin position="91"/>
        <end position="110"/>
    </location>
</feature>
<keyword evidence="2" id="KW-0732">Signal</keyword>
<gene>
    <name evidence="3" type="ORF">LXT13_23505</name>
</gene>
<dbReference type="RefSeq" id="WP_233374746.1">
    <property type="nucleotide sequence ID" value="NZ_JAJTWU010000010.1"/>
</dbReference>
<protein>
    <submittedName>
        <fullName evidence="3">Uncharacterized protein</fullName>
    </submittedName>
</protein>
<evidence type="ECO:0000256" key="2">
    <source>
        <dbReference type="SAM" id="SignalP"/>
    </source>
</evidence>
<evidence type="ECO:0000256" key="1">
    <source>
        <dbReference type="SAM" id="Phobius"/>
    </source>
</evidence>
<evidence type="ECO:0000313" key="4">
    <source>
        <dbReference type="Proteomes" id="UP001200741"/>
    </source>
</evidence>
<feature type="chain" id="PRO_5047213864" evidence="2">
    <location>
        <begin position="22"/>
        <end position="209"/>
    </location>
</feature>
<organism evidence="3 4">
    <name type="scientific">Pelomonas cellulosilytica</name>
    <dbReference type="NCBI Taxonomy" id="2906762"/>
    <lineage>
        <taxon>Bacteria</taxon>
        <taxon>Pseudomonadati</taxon>
        <taxon>Pseudomonadota</taxon>
        <taxon>Betaproteobacteria</taxon>
        <taxon>Burkholderiales</taxon>
        <taxon>Sphaerotilaceae</taxon>
        <taxon>Roseateles</taxon>
    </lineage>
</organism>
<feature type="signal peptide" evidence="2">
    <location>
        <begin position="1"/>
        <end position="21"/>
    </location>
</feature>
<dbReference type="EMBL" id="JAJTWU010000010">
    <property type="protein sequence ID" value="MCE4557366.1"/>
    <property type="molecule type" value="Genomic_DNA"/>
</dbReference>
<keyword evidence="1" id="KW-1133">Transmembrane helix</keyword>
<keyword evidence="4" id="KW-1185">Reference proteome</keyword>
<feature type="transmembrane region" description="Helical" evidence="1">
    <location>
        <begin position="160"/>
        <end position="183"/>
    </location>
</feature>
<name>A0ABS8XXI2_9BURK</name>
<dbReference type="Proteomes" id="UP001200741">
    <property type="component" value="Unassembled WGS sequence"/>
</dbReference>
<comment type="caution">
    <text evidence="3">The sequence shown here is derived from an EMBL/GenBank/DDBJ whole genome shotgun (WGS) entry which is preliminary data.</text>
</comment>
<reference evidence="3 4" key="1">
    <citation type="submission" date="2021-12" db="EMBL/GenBank/DDBJ databases">
        <title>Genome seq of P8.</title>
        <authorList>
            <person name="Seo T."/>
        </authorList>
    </citation>
    <scope>NUCLEOTIDE SEQUENCE [LARGE SCALE GENOMIC DNA]</scope>
    <source>
        <strain evidence="3 4">P8</strain>
    </source>
</reference>
<keyword evidence="1" id="KW-0812">Transmembrane</keyword>
<feature type="transmembrane region" description="Helical" evidence="1">
    <location>
        <begin position="117"/>
        <end position="140"/>
    </location>
</feature>
<accession>A0ABS8XXI2</accession>